<dbReference type="Gene3D" id="3.30.70.270">
    <property type="match status" value="1"/>
</dbReference>
<dbReference type="EMBL" id="JAATVY010000007">
    <property type="protein sequence ID" value="NJC70643.1"/>
    <property type="molecule type" value="Genomic_DNA"/>
</dbReference>
<dbReference type="CDD" id="cd01949">
    <property type="entry name" value="GGDEF"/>
    <property type="match status" value="1"/>
</dbReference>
<dbReference type="SMART" id="SM00267">
    <property type="entry name" value="GGDEF"/>
    <property type="match status" value="1"/>
</dbReference>
<dbReference type="Pfam" id="PF00990">
    <property type="entry name" value="GGDEF"/>
    <property type="match status" value="1"/>
</dbReference>
<dbReference type="Proteomes" id="UP000722989">
    <property type="component" value="Unassembled WGS sequence"/>
</dbReference>
<evidence type="ECO:0000313" key="3">
    <source>
        <dbReference type="EMBL" id="NJC70643.1"/>
    </source>
</evidence>
<feature type="region of interest" description="Disordered" evidence="1">
    <location>
        <begin position="215"/>
        <end position="238"/>
    </location>
</feature>
<organism evidence="3 4">
    <name type="scientific">Planosporangium thailandense</name>
    <dbReference type="NCBI Taxonomy" id="765197"/>
    <lineage>
        <taxon>Bacteria</taxon>
        <taxon>Bacillati</taxon>
        <taxon>Actinomycetota</taxon>
        <taxon>Actinomycetes</taxon>
        <taxon>Micromonosporales</taxon>
        <taxon>Micromonosporaceae</taxon>
        <taxon>Planosporangium</taxon>
    </lineage>
</organism>
<proteinExistence type="predicted"/>
<evidence type="ECO:0000259" key="2">
    <source>
        <dbReference type="PROSITE" id="PS50887"/>
    </source>
</evidence>
<dbReference type="PANTHER" id="PTHR45138">
    <property type="entry name" value="REGULATORY COMPONENTS OF SENSORY TRANSDUCTION SYSTEM"/>
    <property type="match status" value="1"/>
</dbReference>
<dbReference type="NCBIfam" id="TIGR00254">
    <property type="entry name" value="GGDEF"/>
    <property type="match status" value="1"/>
</dbReference>
<name>A0ABX0XZM2_9ACTN</name>
<evidence type="ECO:0000313" key="4">
    <source>
        <dbReference type="Proteomes" id="UP000722989"/>
    </source>
</evidence>
<accession>A0ABX0XZM2</accession>
<protein>
    <submittedName>
        <fullName evidence="3">GGDEF domain-containing protein</fullName>
    </submittedName>
</protein>
<dbReference type="SUPFAM" id="SSF55073">
    <property type="entry name" value="Nucleotide cyclase"/>
    <property type="match status" value="1"/>
</dbReference>
<feature type="region of interest" description="Disordered" evidence="1">
    <location>
        <begin position="1"/>
        <end position="31"/>
    </location>
</feature>
<dbReference type="PANTHER" id="PTHR45138:SF9">
    <property type="entry name" value="DIGUANYLATE CYCLASE DGCM-RELATED"/>
    <property type="match status" value="1"/>
</dbReference>
<dbReference type="PROSITE" id="PS50887">
    <property type="entry name" value="GGDEF"/>
    <property type="match status" value="1"/>
</dbReference>
<evidence type="ECO:0000256" key="1">
    <source>
        <dbReference type="SAM" id="MobiDB-lite"/>
    </source>
</evidence>
<sequence length="238" mass="24614">MDAFPPVVSSNGRGLMIGPPRPLATTAPPDGAGPYGSRCRACGQPLGGWATDRLTGLLDRWGWDDEAPRALAHAQQRGEPTALIIVDLDHFKGVNDRFGHLAGDAVLQQVAVVLRTATRRDDLLGRYGGHGGDEFLALLPATDLPAAVAVARRVQAGIRAMRTAARTIAGPVVITGCTASIGVAAHDAGRTASLPDLLLEADGALRLAKLAGRDQTRTAVTSRPSGTRAVSGPPACAD</sequence>
<dbReference type="InterPro" id="IPR043128">
    <property type="entry name" value="Rev_trsase/Diguanyl_cyclase"/>
</dbReference>
<reference evidence="3 4" key="1">
    <citation type="submission" date="2020-03" db="EMBL/GenBank/DDBJ databases">
        <title>WGS of the type strain of Planosporangium spp.</title>
        <authorList>
            <person name="Thawai C."/>
        </authorList>
    </citation>
    <scope>NUCLEOTIDE SEQUENCE [LARGE SCALE GENOMIC DNA]</scope>
    <source>
        <strain evidence="3 4">TBRC 5610</strain>
    </source>
</reference>
<gene>
    <name evidence="3" type="ORF">HC031_13100</name>
</gene>
<keyword evidence="4" id="KW-1185">Reference proteome</keyword>
<dbReference type="InterPro" id="IPR050469">
    <property type="entry name" value="Diguanylate_Cyclase"/>
</dbReference>
<dbReference type="InterPro" id="IPR000160">
    <property type="entry name" value="GGDEF_dom"/>
</dbReference>
<comment type="caution">
    <text evidence="3">The sequence shown here is derived from an EMBL/GenBank/DDBJ whole genome shotgun (WGS) entry which is preliminary data.</text>
</comment>
<dbReference type="RefSeq" id="WP_167925544.1">
    <property type="nucleotide sequence ID" value="NZ_JAATVY010000007.1"/>
</dbReference>
<feature type="domain" description="GGDEF" evidence="2">
    <location>
        <begin position="79"/>
        <end position="221"/>
    </location>
</feature>
<dbReference type="InterPro" id="IPR029787">
    <property type="entry name" value="Nucleotide_cyclase"/>
</dbReference>